<reference evidence="4 5" key="1">
    <citation type="submission" date="2018-11" db="EMBL/GenBank/DDBJ databases">
        <title>Draft genome sequence of Ferruginibacter sp. BO-59.</title>
        <authorList>
            <person name="Im W.T."/>
        </authorList>
    </citation>
    <scope>NUCLEOTIDE SEQUENCE [LARGE SCALE GENOMIC DNA]</scope>
    <source>
        <strain evidence="4 5">BO-59</strain>
    </source>
</reference>
<dbReference type="Gene3D" id="3.40.50.2000">
    <property type="entry name" value="Glycogen Phosphorylase B"/>
    <property type="match status" value="2"/>
</dbReference>
<dbReference type="SUPFAM" id="SSF53756">
    <property type="entry name" value="UDP-Glycosyltransferase/glycogen phosphorylase"/>
    <property type="match status" value="1"/>
</dbReference>
<sequence>MNLIVVTHEIENESFLINELDVIADNFEKVFVITTEKELRLHSRPYSIIVSRKKDFFVASAIYALRKLFSKEFFEELRQRKKMRVKPSFKTIILSCIVSWMIERRLRGYFFRIWKGEQIVLYSYWLNTYAYFVAKAKKAFPQIKAVSRAHGFEIRDFHSYIPFRKTIDSCLDKIVFISVHTQDEYNQIMSRRAAKKRAEQKVIYLGTQRQSNLSSQESESSCFTLVSCSGIYQLKRLDLIINSLAEIQHDIHCKWVHFGSGADYDRIINLAKIKLTGQNVSFEFKGQLPNSEILKFYIENRVELFMNTSDFEGVPVSIMEAMSFGIPCLARNVGGNSEIVKNGISGTLVPREASVTDIAAALKDFYLVKQSDPDTYMSLQKSTFNFWLSYFDAEKNYLTFSNYILN</sequence>
<dbReference type="PANTHER" id="PTHR12526">
    <property type="entry name" value="GLYCOSYLTRANSFERASE"/>
    <property type="match status" value="1"/>
</dbReference>
<evidence type="ECO:0000313" key="5">
    <source>
        <dbReference type="Proteomes" id="UP000267223"/>
    </source>
</evidence>
<accession>A0A3M9ND36</accession>
<dbReference type="InterPro" id="IPR001296">
    <property type="entry name" value="Glyco_trans_1"/>
</dbReference>
<dbReference type="PANTHER" id="PTHR12526:SF629">
    <property type="entry name" value="TEICHURONIC ACID BIOSYNTHESIS GLYCOSYLTRANSFERASE TUAH-RELATED"/>
    <property type="match status" value="1"/>
</dbReference>
<feature type="domain" description="Glycosyl transferase family 1" evidence="3">
    <location>
        <begin position="226"/>
        <end position="366"/>
    </location>
</feature>
<dbReference type="OrthoDB" id="9790710at2"/>
<dbReference type="EMBL" id="RJJR01000011">
    <property type="protein sequence ID" value="RNI35217.1"/>
    <property type="molecule type" value="Genomic_DNA"/>
</dbReference>
<protein>
    <submittedName>
        <fullName evidence="4">Glycosyltransferase</fullName>
    </submittedName>
</protein>
<evidence type="ECO:0000259" key="3">
    <source>
        <dbReference type="Pfam" id="PF00534"/>
    </source>
</evidence>
<name>A0A3M9ND36_9BACT</name>
<keyword evidence="1" id="KW-0328">Glycosyltransferase</keyword>
<proteinExistence type="predicted"/>
<keyword evidence="2 4" id="KW-0808">Transferase</keyword>
<gene>
    <name evidence="4" type="ORF">EFY79_13235</name>
</gene>
<organism evidence="4 5">
    <name type="scientific">Hanamia caeni</name>
    <dbReference type="NCBI Taxonomy" id="2294116"/>
    <lineage>
        <taxon>Bacteria</taxon>
        <taxon>Pseudomonadati</taxon>
        <taxon>Bacteroidota</taxon>
        <taxon>Chitinophagia</taxon>
        <taxon>Chitinophagales</taxon>
        <taxon>Chitinophagaceae</taxon>
        <taxon>Hanamia</taxon>
    </lineage>
</organism>
<dbReference type="GO" id="GO:0016757">
    <property type="term" value="F:glycosyltransferase activity"/>
    <property type="evidence" value="ECO:0007669"/>
    <property type="project" value="UniProtKB-KW"/>
</dbReference>
<evidence type="ECO:0000256" key="2">
    <source>
        <dbReference type="ARBA" id="ARBA00022679"/>
    </source>
</evidence>
<evidence type="ECO:0000256" key="1">
    <source>
        <dbReference type="ARBA" id="ARBA00022676"/>
    </source>
</evidence>
<dbReference type="Proteomes" id="UP000267223">
    <property type="component" value="Unassembled WGS sequence"/>
</dbReference>
<comment type="caution">
    <text evidence="4">The sequence shown here is derived from an EMBL/GenBank/DDBJ whole genome shotgun (WGS) entry which is preliminary data.</text>
</comment>
<dbReference type="Pfam" id="PF00534">
    <property type="entry name" value="Glycos_transf_1"/>
    <property type="match status" value="1"/>
</dbReference>
<keyword evidence="5" id="KW-1185">Reference proteome</keyword>
<evidence type="ECO:0000313" key="4">
    <source>
        <dbReference type="EMBL" id="RNI35217.1"/>
    </source>
</evidence>
<dbReference type="RefSeq" id="WP_123121204.1">
    <property type="nucleotide sequence ID" value="NZ_RJJR01000011.1"/>
</dbReference>
<dbReference type="AlphaFoldDB" id="A0A3M9ND36"/>